<evidence type="ECO:0000313" key="1">
    <source>
        <dbReference type="EnsemblPlants" id="Solyc00g011670.1.1.1.CDS"/>
    </source>
</evidence>
<dbReference type="InParanoid" id="A0A494G8P1"/>
<dbReference type="AlphaFoldDB" id="A0A494G8P1"/>
<evidence type="ECO:0000313" key="2">
    <source>
        <dbReference type="Proteomes" id="UP000004994"/>
    </source>
</evidence>
<dbReference type="Gramene" id="Solyc00g011670.1.1">
    <property type="protein sequence ID" value="Solyc00g011670.1.1.1.CDS"/>
    <property type="gene ID" value="Solyc00g011670.1"/>
</dbReference>
<organism evidence="1">
    <name type="scientific">Solanum lycopersicum</name>
    <name type="common">Tomato</name>
    <name type="synonym">Lycopersicon esculentum</name>
    <dbReference type="NCBI Taxonomy" id="4081"/>
    <lineage>
        <taxon>Eukaryota</taxon>
        <taxon>Viridiplantae</taxon>
        <taxon>Streptophyta</taxon>
        <taxon>Embryophyta</taxon>
        <taxon>Tracheophyta</taxon>
        <taxon>Spermatophyta</taxon>
        <taxon>Magnoliopsida</taxon>
        <taxon>eudicotyledons</taxon>
        <taxon>Gunneridae</taxon>
        <taxon>Pentapetalae</taxon>
        <taxon>asterids</taxon>
        <taxon>lamiids</taxon>
        <taxon>Solanales</taxon>
        <taxon>Solanaceae</taxon>
        <taxon>Solanoideae</taxon>
        <taxon>Solaneae</taxon>
        <taxon>Solanum</taxon>
        <taxon>Solanum subgen. Lycopersicon</taxon>
    </lineage>
</organism>
<dbReference type="EnsemblPlants" id="Solyc00g011670.1.1">
    <property type="protein sequence ID" value="Solyc00g011670.1.1.1.CDS"/>
    <property type="gene ID" value="Solyc00g011670.1"/>
</dbReference>
<name>A0A494G8P1_SOLLC</name>
<proteinExistence type="predicted"/>
<keyword evidence="2" id="KW-1185">Reference proteome</keyword>
<accession>A0A494G8P1</accession>
<protein>
    <submittedName>
        <fullName evidence="1">Uncharacterized protein</fullName>
    </submittedName>
</protein>
<dbReference type="Proteomes" id="UP000004994">
    <property type="component" value="Unassembled WGS sequence"/>
</dbReference>
<reference evidence="1" key="2">
    <citation type="submission" date="2019-04" db="UniProtKB">
        <authorList>
            <consortium name="EnsemblPlants"/>
        </authorList>
    </citation>
    <scope>IDENTIFICATION</scope>
    <source>
        <strain evidence="1">cv. Heinz 1706</strain>
    </source>
</reference>
<dbReference type="PaxDb" id="4081-Solyc00g011670.1.1"/>
<reference evidence="1" key="1">
    <citation type="journal article" date="2012" name="Nature">
        <title>The tomato genome sequence provides insights into fleshy fruit evolution.</title>
        <authorList>
            <consortium name="Tomato Genome Consortium"/>
        </authorList>
    </citation>
    <scope>NUCLEOTIDE SEQUENCE [LARGE SCALE GENOMIC DNA]</scope>
    <source>
        <strain evidence="1">cv. Heinz 1706</strain>
    </source>
</reference>
<sequence length="60" mass="6942">MKGQRFKSLQGNKVRHAIFVYMKLVGTSINLHSKLSLALVMKMNIFFKGMKFNLSSYIVF</sequence>